<dbReference type="Proteomes" id="UP001385951">
    <property type="component" value="Unassembled WGS sequence"/>
</dbReference>
<feature type="transmembrane region" description="Helical" evidence="1">
    <location>
        <begin position="229"/>
        <end position="251"/>
    </location>
</feature>
<feature type="domain" description="DUF6534" evidence="2">
    <location>
        <begin position="169"/>
        <end position="255"/>
    </location>
</feature>
<evidence type="ECO:0000259" key="2">
    <source>
        <dbReference type="Pfam" id="PF20152"/>
    </source>
</evidence>
<evidence type="ECO:0000313" key="3">
    <source>
        <dbReference type="EMBL" id="KAK7689107.1"/>
    </source>
</evidence>
<feature type="transmembrane region" description="Helical" evidence="1">
    <location>
        <begin position="95"/>
        <end position="112"/>
    </location>
</feature>
<feature type="transmembrane region" description="Helical" evidence="1">
    <location>
        <begin position="13"/>
        <end position="33"/>
    </location>
</feature>
<protein>
    <recommendedName>
        <fullName evidence="2">DUF6534 domain-containing protein</fullName>
    </recommendedName>
</protein>
<reference evidence="3 4" key="1">
    <citation type="submission" date="2022-09" db="EMBL/GenBank/DDBJ databases">
        <authorList>
            <person name="Palmer J.M."/>
        </authorList>
    </citation>
    <scope>NUCLEOTIDE SEQUENCE [LARGE SCALE GENOMIC DNA]</scope>
    <source>
        <strain evidence="3 4">DSM 7382</strain>
    </source>
</reference>
<sequence length="335" mass="36521">MVNFVDAPPSFDVASFMGAFVVALCIALILYGVTSTQAYIYMLNCQKDSVFLKSLVSVVWLLETIHTVFMLRQIYYLTIISFGDIPILTTVDWSIGNGIISLVQGFYVYRIWILSGRRIVPLIVLSILLLACIGFHTTAAIYTFLVSTWPEFSDSFGATLSVEVANALSAALDGAIAAIMILLLRKGMTGIKKTDGIIRWLMVYIVNTGLLTMIVSISIAIVYSRLPHSLLASGLTTISGKLYSNSFLGLLNARDMMRKRHNSGGVAVLDSRGLELSNYQVTSSHGGPLPQITFSPMTEYTTSDKPNLNISTVTFEESGAKLSESTPRVEIGTAV</sequence>
<dbReference type="PANTHER" id="PTHR40465">
    <property type="entry name" value="CHROMOSOME 1, WHOLE GENOME SHOTGUN SEQUENCE"/>
    <property type="match status" value="1"/>
</dbReference>
<organism evidence="3 4">
    <name type="scientific">Cerrena zonata</name>
    <dbReference type="NCBI Taxonomy" id="2478898"/>
    <lineage>
        <taxon>Eukaryota</taxon>
        <taxon>Fungi</taxon>
        <taxon>Dikarya</taxon>
        <taxon>Basidiomycota</taxon>
        <taxon>Agaricomycotina</taxon>
        <taxon>Agaricomycetes</taxon>
        <taxon>Polyporales</taxon>
        <taxon>Cerrenaceae</taxon>
        <taxon>Cerrena</taxon>
    </lineage>
</organism>
<keyword evidence="1" id="KW-0472">Membrane</keyword>
<keyword evidence="1" id="KW-1133">Transmembrane helix</keyword>
<evidence type="ECO:0000256" key="1">
    <source>
        <dbReference type="SAM" id="Phobius"/>
    </source>
</evidence>
<proteinExistence type="predicted"/>
<feature type="transmembrane region" description="Helical" evidence="1">
    <location>
        <begin position="119"/>
        <end position="144"/>
    </location>
</feature>
<feature type="transmembrane region" description="Helical" evidence="1">
    <location>
        <begin position="164"/>
        <end position="184"/>
    </location>
</feature>
<comment type="caution">
    <text evidence="3">The sequence shown here is derived from an EMBL/GenBank/DDBJ whole genome shotgun (WGS) entry which is preliminary data.</text>
</comment>
<feature type="transmembrane region" description="Helical" evidence="1">
    <location>
        <begin position="196"/>
        <end position="223"/>
    </location>
</feature>
<keyword evidence="4" id="KW-1185">Reference proteome</keyword>
<evidence type="ECO:0000313" key="4">
    <source>
        <dbReference type="Proteomes" id="UP001385951"/>
    </source>
</evidence>
<keyword evidence="1" id="KW-0812">Transmembrane</keyword>
<accession>A0AAW0G9L6</accession>
<dbReference type="Pfam" id="PF20152">
    <property type="entry name" value="DUF6534"/>
    <property type="match status" value="1"/>
</dbReference>
<dbReference type="InterPro" id="IPR045339">
    <property type="entry name" value="DUF6534"/>
</dbReference>
<dbReference type="PANTHER" id="PTHR40465:SF1">
    <property type="entry name" value="DUF6534 DOMAIN-CONTAINING PROTEIN"/>
    <property type="match status" value="1"/>
</dbReference>
<gene>
    <name evidence="3" type="ORF">QCA50_007798</name>
</gene>
<feature type="transmembrane region" description="Helical" evidence="1">
    <location>
        <begin position="54"/>
        <end position="75"/>
    </location>
</feature>
<dbReference type="AlphaFoldDB" id="A0AAW0G9L6"/>
<name>A0AAW0G9L6_9APHY</name>
<dbReference type="EMBL" id="JASBNA010000009">
    <property type="protein sequence ID" value="KAK7689107.1"/>
    <property type="molecule type" value="Genomic_DNA"/>
</dbReference>